<dbReference type="PROSITE" id="PS51671">
    <property type="entry name" value="ACT"/>
    <property type="match status" value="1"/>
</dbReference>
<evidence type="ECO:0000256" key="1">
    <source>
        <dbReference type="ARBA" id="ARBA00019852"/>
    </source>
</evidence>
<dbReference type="Gene3D" id="3.30.70.260">
    <property type="match status" value="1"/>
</dbReference>
<dbReference type="InterPro" id="IPR045865">
    <property type="entry name" value="ACT-like_dom_sf"/>
</dbReference>
<comment type="function">
    <text evidence="5">In eubacteria ppGpp (guanosine 3'-diphosphate 5'-diphosphate) is a mediator of the stringent response that coordinates a variety of cellular activities in response to changes in nutritional abundance.</text>
</comment>
<dbReference type="Gene3D" id="1.10.3210.10">
    <property type="entry name" value="Hypothetical protein af1432"/>
    <property type="match status" value="1"/>
</dbReference>
<evidence type="ECO:0000259" key="6">
    <source>
        <dbReference type="PROSITE" id="PS51671"/>
    </source>
</evidence>
<dbReference type="Pfam" id="PF13328">
    <property type="entry name" value="HD_4"/>
    <property type="match status" value="1"/>
</dbReference>
<evidence type="ECO:0000259" key="7">
    <source>
        <dbReference type="PROSITE" id="PS51880"/>
    </source>
</evidence>
<comment type="similarity">
    <text evidence="5">Belongs to the relA/spoT family.</text>
</comment>
<evidence type="ECO:0000256" key="2">
    <source>
        <dbReference type="ARBA" id="ARBA00029754"/>
    </source>
</evidence>
<sequence>MENVRPSSTAPDLNDYRAWFAPYAARQSETERQMLQRALALAEQHYPPEARTHAGEPLLASVMGAAQMVAEMDLLPEAVAATLLTDISSYCADWSLQVAEQCGETVCGLVRGIDEVQKLTHFARIDQLGTPEERARQAEAMRKMLLAMVNDIRVVLIKLALRTRTMQFVGSTPDSPEKRALAKETLDIFAPLANRLGVWQLKWQLEDLGFRHYRPEEYKRIARLLDEKREERLQYIADFLQQLRSELECYGIRHYDVAGRPKHIYSIYRKMEKKKLDFDGLYDIRAVRILMDSIPECYTTLGLVHSLWQPVPGEFDDYIANPKGNGYKSLHTVIVGPEDKGVEVQIRTFEMHQFNEFGVAAHWRYKEGGKGDAAYEQKIAWLRQLLDWRENMAESGKEDLAAAFQTELFNDTIYVLTPHGKVLSLPAGATPIDFAYALHSSLGDRCRGAKVDGQIVPLSTPLENGQRVEIIAAKDGTPSVNWLYEGWVKSNRAISKIRAYIRQQNAESIREQGRLQLDKTLAKIQPKPNLQALSEKVGYKKPDELYTAIAQGEVTPRAIQKACGLLNEPPPAPVSEHSIVKRSKIKAGNKNGILIDGEDGLLTTLAKCCKPAPPDDIVGFVTRGRGISVHRSSCSAFRHLAAQAPDKVLAAAWAGLQEGQVFAVDIEIRAQDRGGLLRDVSEALARHKLNVTAVQTQSRDLEASMRFTLEVRQVNDLPRVLASLAEVKGVMSVSRL</sequence>
<evidence type="ECO:0000256" key="5">
    <source>
        <dbReference type="RuleBase" id="RU003847"/>
    </source>
</evidence>
<dbReference type="KEGG" id="nsg:H3L94_10515"/>
<dbReference type="SUPFAM" id="SSF81271">
    <property type="entry name" value="TGS-like"/>
    <property type="match status" value="1"/>
</dbReference>
<dbReference type="NCBIfam" id="TIGR00691">
    <property type="entry name" value="spoT_relA"/>
    <property type="match status" value="1"/>
</dbReference>
<dbReference type="InterPro" id="IPR004095">
    <property type="entry name" value="TGS"/>
</dbReference>
<dbReference type="GO" id="GO:0008728">
    <property type="term" value="F:GTP diphosphokinase activity"/>
    <property type="evidence" value="ECO:0007669"/>
    <property type="project" value="TreeGrafter"/>
</dbReference>
<dbReference type="GO" id="GO:0015949">
    <property type="term" value="P:nucleobase-containing small molecule interconversion"/>
    <property type="evidence" value="ECO:0007669"/>
    <property type="project" value="UniProtKB-ARBA"/>
</dbReference>
<dbReference type="InterPro" id="IPR043519">
    <property type="entry name" value="NT_sf"/>
</dbReference>
<proteinExistence type="inferred from homology"/>
<accession>A0A7D7N745</accession>
<dbReference type="GO" id="GO:0008893">
    <property type="term" value="F:guanosine-3',5'-bis(diphosphate) 3'-diphosphatase activity"/>
    <property type="evidence" value="ECO:0007669"/>
    <property type="project" value="TreeGrafter"/>
</dbReference>
<feature type="domain" description="ACT" evidence="6">
    <location>
        <begin position="665"/>
        <end position="736"/>
    </location>
</feature>
<dbReference type="Pfam" id="PF13291">
    <property type="entry name" value="ACT_4"/>
    <property type="match status" value="1"/>
</dbReference>
<dbReference type="InterPro" id="IPR007685">
    <property type="entry name" value="RelA_SpoT"/>
</dbReference>
<dbReference type="CDD" id="cd04876">
    <property type="entry name" value="ACT_RelA-SpoT"/>
    <property type="match status" value="1"/>
</dbReference>
<dbReference type="SUPFAM" id="SSF81301">
    <property type="entry name" value="Nucleotidyltransferase"/>
    <property type="match status" value="1"/>
</dbReference>
<dbReference type="InterPro" id="IPR002912">
    <property type="entry name" value="ACT_dom"/>
</dbReference>
<dbReference type="Pfam" id="PF02824">
    <property type="entry name" value="TGS"/>
    <property type="match status" value="1"/>
</dbReference>
<dbReference type="CDD" id="cd05399">
    <property type="entry name" value="NT_Rel-Spo_like"/>
    <property type="match status" value="1"/>
</dbReference>
<dbReference type="GO" id="GO:0005886">
    <property type="term" value="C:plasma membrane"/>
    <property type="evidence" value="ECO:0007669"/>
    <property type="project" value="TreeGrafter"/>
</dbReference>
<dbReference type="Gene3D" id="3.10.20.30">
    <property type="match status" value="1"/>
</dbReference>
<dbReference type="GO" id="GO:0042594">
    <property type="term" value="P:response to starvation"/>
    <property type="evidence" value="ECO:0007669"/>
    <property type="project" value="TreeGrafter"/>
</dbReference>
<dbReference type="CDD" id="cd01668">
    <property type="entry name" value="TGS_RSH"/>
    <property type="match status" value="1"/>
</dbReference>
<dbReference type="Gene3D" id="3.30.460.10">
    <property type="entry name" value="Beta Polymerase, domain 2"/>
    <property type="match status" value="1"/>
</dbReference>
<gene>
    <name evidence="8" type="ORF">H3L94_10515</name>
</gene>
<feature type="domain" description="TGS" evidence="7">
    <location>
        <begin position="411"/>
        <end position="472"/>
    </location>
</feature>
<dbReference type="PANTHER" id="PTHR21262">
    <property type="entry name" value="GUANOSINE-3',5'-BIS DIPHOSPHATE 3'-PYROPHOSPHOHYDROLASE"/>
    <property type="match status" value="1"/>
</dbReference>
<dbReference type="SUPFAM" id="SSF109604">
    <property type="entry name" value="HD-domain/PDEase-like"/>
    <property type="match status" value="1"/>
</dbReference>
<name>A0A7D7N745_9NEIS</name>
<keyword evidence="8" id="KW-0378">Hydrolase</keyword>
<evidence type="ECO:0000256" key="4">
    <source>
        <dbReference type="ARBA" id="ARBA00033308"/>
    </source>
</evidence>
<dbReference type="InterPro" id="IPR004811">
    <property type="entry name" value="RelA/Spo_fam"/>
</dbReference>
<dbReference type="SUPFAM" id="SSF55021">
    <property type="entry name" value="ACT-like"/>
    <property type="match status" value="1"/>
</dbReference>
<dbReference type="FunFam" id="3.10.20.30:FF:000002">
    <property type="entry name" value="GTP pyrophosphokinase (RelA/SpoT)"/>
    <property type="match status" value="1"/>
</dbReference>
<dbReference type="PROSITE" id="PS51880">
    <property type="entry name" value="TGS"/>
    <property type="match status" value="1"/>
</dbReference>
<dbReference type="Pfam" id="PF04607">
    <property type="entry name" value="RelA_SpoT"/>
    <property type="match status" value="1"/>
</dbReference>
<dbReference type="RefSeq" id="WP_182121957.1">
    <property type="nucleotide sequence ID" value="NZ_CP059567.1"/>
</dbReference>
<organism evidence="8 9">
    <name type="scientific">Neisseria shayeganii</name>
    <dbReference type="NCBI Taxonomy" id="607712"/>
    <lineage>
        <taxon>Bacteria</taxon>
        <taxon>Pseudomonadati</taxon>
        <taxon>Pseudomonadota</taxon>
        <taxon>Betaproteobacteria</taxon>
        <taxon>Neisseriales</taxon>
        <taxon>Neisseriaceae</taxon>
        <taxon>Neisseria</taxon>
    </lineage>
</organism>
<evidence type="ECO:0000256" key="3">
    <source>
        <dbReference type="ARBA" id="ARBA00032407"/>
    </source>
</evidence>
<evidence type="ECO:0000313" key="9">
    <source>
        <dbReference type="Proteomes" id="UP000514752"/>
    </source>
</evidence>
<dbReference type="FunFam" id="3.30.460.10:FF:000001">
    <property type="entry name" value="GTP pyrophosphokinase RelA"/>
    <property type="match status" value="1"/>
</dbReference>
<dbReference type="PANTHER" id="PTHR21262:SF31">
    <property type="entry name" value="GTP PYROPHOSPHOKINASE"/>
    <property type="match status" value="1"/>
</dbReference>
<protein>
    <recommendedName>
        <fullName evidence="1">GTP pyrophosphokinase</fullName>
    </recommendedName>
    <alternativeName>
        <fullName evidence="3">(p)ppGpp synthase</fullName>
    </alternativeName>
    <alternativeName>
        <fullName evidence="2">ATP:GTP 3'-pyrophosphotransferase</fullName>
    </alternativeName>
    <alternativeName>
        <fullName evidence="4">ppGpp synthase I</fullName>
    </alternativeName>
</protein>
<dbReference type="AlphaFoldDB" id="A0A7D7N745"/>
<reference evidence="8 9" key="1">
    <citation type="submission" date="2020-07" db="EMBL/GenBank/DDBJ databases">
        <title>Genomic diversity of species in the Neisseriaceae family.</title>
        <authorList>
            <person name="Vincent A.T."/>
            <person name="Bernet E."/>
            <person name="Veyrier F.J."/>
        </authorList>
    </citation>
    <scope>NUCLEOTIDE SEQUENCE [LARGE SCALE GENOMIC DNA]</scope>
    <source>
        <strain evidence="8 9">DSM 22244</strain>
    </source>
</reference>
<dbReference type="Proteomes" id="UP000514752">
    <property type="component" value="Chromosome"/>
</dbReference>
<dbReference type="InterPro" id="IPR012676">
    <property type="entry name" value="TGS-like"/>
</dbReference>
<evidence type="ECO:0000313" key="8">
    <source>
        <dbReference type="EMBL" id="QMT40261.1"/>
    </source>
</evidence>
<dbReference type="EMBL" id="CP059567">
    <property type="protein sequence ID" value="QMT40261.1"/>
    <property type="molecule type" value="Genomic_DNA"/>
</dbReference>
<dbReference type="SMART" id="SM00954">
    <property type="entry name" value="RelA_SpoT"/>
    <property type="match status" value="1"/>
</dbReference>
<dbReference type="InterPro" id="IPR012675">
    <property type="entry name" value="Beta-grasp_dom_sf"/>
</dbReference>
<dbReference type="InterPro" id="IPR033655">
    <property type="entry name" value="TGS_RelA/SpoT"/>
</dbReference>
<dbReference type="GO" id="GO:0015969">
    <property type="term" value="P:guanosine tetraphosphate metabolic process"/>
    <property type="evidence" value="ECO:0007669"/>
    <property type="project" value="InterPro"/>
</dbReference>